<name>A0A7C9QS10_9PROT</name>
<comment type="caution">
    <text evidence="1">The sequence shown here is derived from an EMBL/GenBank/DDBJ whole genome shotgun (WGS) entry which is preliminary data.</text>
</comment>
<gene>
    <name evidence="1" type="ORF">G4223_02800</name>
</gene>
<dbReference type="Gene3D" id="3.40.190.10">
    <property type="entry name" value="Periplasmic binding protein-like II"/>
    <property type="match status" value="2"/>
</dbReference>
<dbReference type="Proteomes" id="UP000480684">
    <property type="component" value="Unassembled WGS sequence"/>
</dbReference>
<evidence type="ECO:0008006" key="3">
    <source>
        <dbReference type="Google" id="ProtNLM"/>
    </source>
</evidence>
<dbReference type="SUPFAM" id="SSF53850">
    <property type="entry name" value="Periplasmic binding protein-like II"/>
    <property type="match status" value="1"/>
</dbReference>
<accession>A0A7C9QS10</accession>
<dbReference type="RefSeq" id="WP_163674709.1">
    <property type="nucleotide sequence ID" value="NZ_JAAIYP010000009.1"/>
</dbReference>
<dbReference type="AlphaFoldDB" id="A0A7C9QS10"/>
<organism evidence="1 2">
    <name type="scientific">Magnetospirillum aberrantis SpK</name>
    <dbReference type="NCBI Taxonomy" id="908842"/>
    <lineage>
        <taxon>Bacteria</taxon>
        <taxon>Pseudomonadati</taxon>
        <taxon>Pseudomonadota</taxon>
        <taxon>Alphaproteobacteria</taxon>
        <taxon>Rhodospirillales</taxon>
        <taxon>Rhodospirillaceae</taxon>
        <taxon>Magnetospirillum</taxon>
    </lineage>
</organism>
<keyword evidence="2" id="KW-1185">Reference proteome</keyword>
<proteinExistence type="predicted"/>
<evidence type="ECO:0000313" key="2">
    <source>
        <dbReference type="Proteomes" id="UP000480684"/>
    </source>
</evidence>
<sequence>MAQRPTLRFLRRVALVVAVAGWPVAGATAWAAEMTLVATASMAPYGAVLAERLRQRMPDPPVIAATDNVAVAVERFCVRGAGVDGLLLHRALNRRERQHCTDVGVEPVALALGVEAAVVAVPQGSVLSRMTLDALFAVAIREVSVEGRNRINTVGKWREADATHPDEAMILMVPADGAARALFDDRAMQSACRKLPGMQAIYSAAERSRRCTALRQDGIVREYDGAAALDQALAEPSPGLVTIMSSAAFAARASRLTALPVEGVVPDDDSISDESYPLSRRVYLYLRKPDSRHQGAADRHRLAMVADAASHEEAVGPGGAFAAAGLVPLPLAARGEQRAAVLKRLTGDWP</sequence>
<reference evidence="1 2" key="1">
    <citation type="submission" date="2020-02" db="EMBL/GenBank/DDBJ databases">
        <authorList>
            <person name="Dziuba M."/>
            <person name="Kuznetsov B."/>
            <person name="Mardanov A."/>
            <person name="Ravin N."/>
            <person name="Grouzdev D."/>
        </authorList>
    </citation>
    <scope>NUCLEOTIDE SEQUENCE [LARGE SCALE GENOMIC DNA]</scope>
    <source>
        <strain evidence="1 2">SpK</strain>
    </source>
</reference>
<protein>
    <recommendedName>
        <fullName evidence="3">PBP domain-containing protein</fullName>
    </recommendedName>
</protein>
<evidence type="ECO:0000313" key="1">
    <source>
        <dbReference type="EMBL" id="NFV79044.1"/>
    </source>
</evidence>
<dbReference type="EMBL" id="JAAIYP010000009">
    <property type="protein sequence ID" value="NFV79044.1"/>
    <property type="molecule type" value="Genomic_DNA"/>
</dbReference>